<feature type="compositionally biased region" description="Polar residues" evidence="9">
    <location>
        <begin position="1948"/>
        <end position="1958"/>
    </location>
</feature>
<feature type="region of interest" description="Disordered" evidence="9">
    <location>
        <begin position="1006"/>
        <end position="1043"/>
    </location>
</feature>
<feature type="region of interest" description="Disordered" evidence="9">
    <location>
        <begin position="1"/>
        <end position="31"/>
    </location>
</feature>
<dbReference type="VEuPathDB" id="VectorBase:AEPI005673"/>
<comment type="catalytic activity">
    <reaction evidence="1">
        <text>S-ubiquitinyl-[E2 ubiquitin-conjugating enzyme]-L-cysteine + [acceptor protein]-L-lysine = [E2 ubiquitin-conjugating enzyme]-L-cysteine + N(6)-ubiquitinyl-[acceptor protein]-L-lysine.</text>
        <dbReference type="EC" id="2.3.2.27"/>
    </reaction>
</comment>
<feature type="compositionally biased region" description="Basic and acidic residues" evidence="9">
    <location>
        <begin position="476"/>
        <end position="493"/>
    </location>
</feature>
<dbReference type="EnsemblMetazoa" id="AEPI005673-RA">
    <property type="protein sequence ID" value="AEPI005673-PA"/>
    <property type="gene ID" value="AEPI005673"/>
</dbReference>
<feature type="region of interest" description="Disordered" evidence="9">
    <location>
        <begin position="1647"/>
        <end position="1702"/>
    </location>
</feature>
<evidence type="ECO:0000256" key="3">
    <source>
        <dbReference type="ARBA" id="ARBA00022679"/>
    </source>
</evidence>
<feature type="domain" description="RING-type" evidence="10">
    <location>
        <begin position="1869"/>
        <end position="1910"/>
    </location>
</feature>
<protein>
    <recommendedName>
        <fullName evidence="2">RING-type E3 ubiquitin transferase</fullName>
        <ecNumber evidence="2">2.3.2.27</ecNumber>
    </recommendedName>
</protein>
<evidence type="ECO:0000256" key="6">
    <source>
        <dbReference type="ARBA" id="ARBA00022786"/>
    </source>
</evidence>
<feature type="compositionally biased region" description="Low complexity" evidence="9">
    <location>
        <begin position="1572"/>
        <end position="1588"/>
    </location>
</feature>
<dbReference type="GO" id="GO:0008270">
    <property type="term" value="F:zinc ion binding"/>
    <property type="evidence" value="ECO:0007669"/>
    <property type="project" value="UniProtKB-KW"/>
</dbReference>
<keyword evidence="6" id="KW-0833">Ubl conjugation pathway</keyword>
<feature type="compositionally biased region" description="Low complexity" evidence="9">
    <location>
        <begin position="11"/>
        <end position="24"/>
    </location>
</feature>
<feature type="region of interest" description="Disordered" evidence="9">
    <location>
        <begin position="1212"/>
        <end position="1235"/>
    </location>
</feature>
<dbReference type="FunFam" id="3.30.40.10:FF:000479">
    <property type="entry name" value="E3 ubiquitin-protein ligase Arkadia"/>
    <property type="match status" value="1"/>
</dbReference>
<accession>A0A182PFG6</accession>
<feature type="compositionally biased region" description="Low complexity" evidence="9">
    <location>
        <begin position="183"/>
        <end position="197"/>
    </location>
</feature>
<dbReference type="Pfam" id="PF13639">
    <property type="entry name" value="zf-RING_2"/>
    <property type="match status" value="1"/>
</dbReference>
<feature type="compositionally biased region" description="Low complexity" evidence="9">
    <location>
        <begin position="502"/>
        <end position="518"/>
    </location>
</feature>
<feature type="compositionally biased region" description="Low complexity" evidence="9">
    <location>
        <begin position="860"/>
        <end position="884"/>
    </location>
</feature>
<dbReference type="GO" id="GO:0061630">
    <property type="term" value="F:ubiquitin protein ligase activity"/>
    <property type="evidence" value="ECO:0007669"/>
    <property type="project" value="UniProtKB-EC"/>
</dbReference>
<keyword evidence="4" id="KW-0479">Metal-binding</keyword>
<feature type="compositionally biased region" description="Polar residues" evidence="9">
    <location>
        <begin position="330"/>
        <end position="350"/>
    </location>
</feature>
<evidence type="ECO:0000256" key="1">
    <source>
        <dbReference type="ARBA" id="ARBA00000900"/>
    </source>
</evidence>
<evidence type="ECO:0000256" key="5">
    <source>
        <dbReference type="ARBA" id="ARBA00022771"/>
    </source>
</evidence>
<feature type="compositionally biased region" description="Basic residues" evidence="9">
    <location>
        <begin position="885"/>
        <end position="896"/>
    </location>
</feature>
<dbReference type="InterPro" id="IPR001841">
    <property type="entry name" value="Znf_RING"/>
</dbReference>
<keyword evidence="5 8" id="KW-0863">Zinc-finger</keyword>
<feature type="compositionally biased region" description="Polar residues" evidence="9">
    <location>
        <begin position="1212"/>
        <end position="1221"/>
    </location>
</feature>
<feature type="region of interest" description="Disordered" evidence="9">
    <location>
        <begin position="970"/>
        <end position="989"/>
    </location>
</feature>
<dbReference type="InterPro" id="IPR013083">
    <property type="entry name" value="Znf_RING/FYVE/PHD"/>
</dbReference>
<feature type="compositionally biased region" description="Polar residues" evidence="9">
    <location>
        <begin position="205"/>
        <end position="214"/>
    </location>
</feature>
<evidence type="ECO:0000256" key="8">
    <source>
        <dbReference type="PROSITE-ProRule" id="PRU00175"/>
    </source>
</evidence>
<feature type="region of interest" description="Disordered" evidence="9">
    <location>
        <begin position="1347"/>
        <end position="1383"/>
    </location>
</feature>
<feature type="compositionally biased region" description="Polar residues" evidence="9">
    <location>
        <begin position="282"/>
        <end position="294"/>
    </location>
</feature>
<feature type="compositionally biased region" description="Polar residues" evidence="9">
    <location>
        <begin position="364"/>
        <end position="378"/>
    </location>
</feature>
<feature type="compositionally biased region" description="Polar residues" evidence="9">
    <location>
        <begin position="248"/>
        <end position="261"/>
    </location>
</feature>
<evidence type="ECO:0000256" key="2">
    <source>
        <dbReference type="ARBA" id="ARBA00012483"/>
    </source>
</evidence>
<evidence type="ECO:0000256" key="9">
    <source>
        <dbReference type="SAM" id="MobiDB-lite"/>
    </source>
</evidence>
<evidence type="ECO:0000256" key="4">
    <source>
        <dbReference type="ARBA" id="ARBA00022723"/>
    </source>
</evidence>
<keyword evidence="7" id="KW-0862">Zinc</keyword>
<keyword evidence="3" id="KW-0808">Transferase</keyword>
<reference evidence="12" key="1">
    <citation type="submission" date="2013-03" db="EMBL/GenBank/DDBJ databases">
        <title>The Genome Sequence of Anopheles epiroticus epiroticus2.</title>
        <authorList>
            <consortium name="The Broad Institute Genomics Platform"/>
            <person name="Neafsey D.E."/>
            <person name="Howell P."/>
            <person name="Walker B."/>
            <person name="Young S.K."/>
            <person name="Zeng Q."/>
            <person name="Gargeya S."/>
            <person name="Fitzgerald M."/>
            <person name="Haas B."/>
            <person name="Abouelleil A."/>
            <person name="Allen A.W."/>
            <person name="Alvarado L."/>
            <person name="Arachchi H.M."/>
            <person name="Berlin A.M."/>
            <person name="Chapman S.B."/>
            <person name="Gainer-Dewar J."/>
            <person name="Goldberg J."/>
            <person name="Griggs A."/>
            <person name="Gujja S."/>
            <person name="Hansen M."/>
            <person name="Howarth C."/>
            <person name="Imamovic A."/>
            <person name="Ireland A."/>
            <person name="Larimer J."/>
            <person name="McCowan C."/>
            <person name="Murphy C."/>
            <person name="Pearson M."/>
            <person name="Poon T.W."/>
            <person name="Priest M."/>
            <person name="Roberts A."/>
            <person name="Saif S."/>
            <person name="Shea T."/>
            <person name="Sisk P."/>
            <person name="Sykes S."/>
            <person name="Wortman J."/>
            <person name="Nusbaum C."/>
            <person name="Birren B."/>
        </authorList>
    </citation>
    <scope>NUCLEOTIDE SEQUENCE [LARGE SCALE GENOMIC DNA]</scope>
    <source>
        <strain evidence="12">Epiroticus2</strain>
    </source>
</reference>
<dbReference type="CDD" id="cd16474">
    <property type="entry name" value="RING-H2_RNF111-like"/>
    <property type="match status" value="1"/>
</dbReference>
<feature type="region of interest" description="Disordered" evidence="9">
    <location>
        <begin position="168"/>
        <end position="261"/>
    </location>
</feature>
<feature type="compositionally biased region" description="Low complexity" evidence="9">
    <location>
        <begin position="649"/>
        <end position="661"/>
    </location>
</feature>
<dbReference type="Proteomes" id="UP000075885">
    <property type="component" value="Unassembled WGS sequence"/>
</dbReference>
<dbReference type="PROSITE" id="PS50089">
    <property type="entry name" value="ZF_RING_2"/>
    <property type="match status" value="1"/>
</dbReference>
<reference evidence="11" key="2">
    <citation type="submission" date="2020-05" db="UniProtKB">
        <authorList>
            <consortium name="EnsemblMetazoa"/>
        </authorList>
    </citation>
    <scope>IDENTIFICATION</scope>
    <source>
        <strain evidence="11">Epiroticus2</strain>
    </source>
</reference>
<feature type="compositionally biased region" description="Pro residues" evidence="9">
    <location>
        <begin position="173"/>
        <end position="182"/>
    </location>
</feature>
<feature type="compositionally biased region" description="Low complexity" evidence="9">
    <location>
        <begin position="1595"/>
        <end position="1610"/>
    </location>
</feature>
<feature type="compositionally biased region" description="Polar residues" evidence="9">
    <location>
        <begin position="629"/>
        <end position="648"/>
    </location>
</feature>
<feature type="region of interest" description="Disordered" evidence="9">
    <location>
        <begin position="771"/>
        <end position="812"/>
    </location>
</feature>
<feature type="compositionally biased region" description="Low complexity" evidence="9">
    <location>
        <begin position="1655"/>
        <end position="1664"/>
    </location>
</feature>
<feature type="region of interest" description="Disordered" evidence="9">
    <location>
        <begin position="282"/>
        <end position="427"/>
    </location>
</feature>
<feature type="compositionally biased region" description="Pro residues" evidence="9">
    <location>
        <begin position="1360"/>
        <end position="1371"/>
    </location>
</feature>
<name>A0A182PFG6_9DIPT</name>
<dbReference type="SMART" id="SM00184">
    <property type="entry name" value="RING"/>
    <property type="match status" value="1"/>
</dbReference>
<dbReference type="PANTHER" id="PTHR22937">
    <property type="entry name" value="E3 UBIQUITIN-PROTEIN LIGASE RNF165"/>
    <property type="match status" value="1"/>
</dbReference>
<dbReference type="GO" id="GO:0005634">
    <property type="term" value="C:nucleus"/>
    <property type="evidence" value="ECO:0007669"/>
    <property type="project" value="TreeGrafter"/>
</dbReference>
<feature type="compositionally biased region" description="Acidic residues" evidence="9">
    <location>
        <begin position="690"/>
        <end position="713"/>
    </location>
</feature>
<dbReference type="PANTHER" id="PTHR22937:SF65">
    <property type="entry name" value="E3 UBIQUITIN-PROTEIN LIGASE ARK2C"/>
    <property type="match status" value="1"/>
</dbReference>
<proteinExistence type="predicted"/>
<keyword evidence="12" id="KW-1185">Reference proteome</keyword>
<feature type="compositionally biased region" description="Polar residues" evidence="9">
    <location>
        <begin position="668"/>
        <end position="677"/>
    </location>
</feature>
<feature type="region of interest" description="Disordered" evidence="9">
    <location>
        <begin position="856"/>
        <end position="931"/>
    </location>
</feature>
<dbReference type="SUPFAM" id="SSF57850">
    <property type="entry name" value="RING/U-box"/>
    <property type="match status" value="1"/>
</dbReference>
<dbReference type="Gene3D" id="3.30.40.10">
    <property type="entry name" value="Zinc/RING finger domain, C3HC4 (zinc finger)"/>
    <property type="match status" value="1"/>
</dbReference>
<feature type="compositionally biased region" description="Polar residues" evidence="9">
    <location>
        <begin position="439"/>
        <end position="448"/>
    </location>
</feature>
<feature type="region of interest" description="Disordered" evidence="9">
    <location>
        <begin position="1934"/>
        <end position="1958"/>
    </location>
</feature>
<evidence type="ECO:0000259" key="10">
    <source>
        <dbReference type="PROSITE" id="PS50089"/>
    </source>
</evidence>
<dbReference type="EC" id="2.3.2.27" evidence="2"/>
<feature type="compositionally biased region" description="Polar residues" evidence="9">
    <location>
        <begin position="771"/>
        <end position="785"/>
    </location>
</feature>
<evidence type="ECO:0000313" key="11">
    <source>
        <dbReference type="EnsemblMetazoa" id="AEPI005673-PA"/>
    </source>
</evidence>
<organism evidence="11 12">
    <name type="scientific">Anopheles epiroticus</name>
    <dbReference type="NCBI Taxonomy" id="199890"/>
    <lineage>
        <taxon>Eukaryota</taxon>
        <taxon>Metazoa</taxon>
        <taxon>Ecdysozoa</taxon>
        <taxon>Arthropoda</taxon>
        <taxon>Hexapoda</taxon>
        <taxon>Insecta</taxon>
        <taxon>Pterygota</taxon>
        <taxon>Neoptera</taxon>
        <taxon>Endopterygota</taxon>
        <taxon>Diptera</taxon>
        <taxon>Nematocera</taxon>
        <taxon>Culicoidea</taxon>
        <taxon>Culicidae</taxon>
        <taxon>Anophelinae</taxon>
        <taxon>Anopheles</taxon>
    </lineage>
</organism>
<dbReference type="InterPro" id="IPR045191">
    <property type="entry name" value="MBR1/2-like"/>
</dbReference>
<feature type="region of interest" description="Disordered" evidence="9">
    <location>
        <begin position="1562"/>
        <end position="1610"/>
    </location>
</feature>
<feature type="region of interest" description="Disordered" evidence="9">
    <location>
        <begin position="439"/>
        <end position="719"/>
    </location>
</feature>
<sequence>MNGENGEVGDSAATASTTTAATTTITNGDGDYAPADVPAASSTTSLVCPTEWLDTNLFDTTIPPNVDSLRDIFDTAIQSNVDATPEALGSNDGDIEPSLFASGSNSLDYAPVPSTPVRVTRPNREFSHPVPDIFGDECIYMCDRNERAGGPLEDLYYPERINRVHGELSATASPPPPTPIVPPAAVFPSSSASTSSRTRVRYDYSKQNPPSNVFGSMYRQYHPDEPSRASSSNNAFGTHASHGGRTFVNDTPVPNQHPYQVHYRNQGNNFTLSSSSLGYATNEQADIPPRSTSSEVRRARKRFHDEQQPHSSHWNGCRNGTDARMADRSNMPSKPTAPLQSDALSCNTSVIKVEPNIPPGASEGTASVTIKTEPTSSRDFACRTPPTPTRDEPPIQLLDAVKLEPYESSTGSNDGAIPSGSGISAESSRVFGRVQQQPTMLPLSSNGETGVKQEPTEGSSGTGSGCSCQECSRMPLRTDRKERNNSPPIKRECCSCSPASTPALAQASAPSVPPSTTSGEQSSEVIPLPQMKQRIVKIEPSDELPNRSATPTLTTEPIDVPLPIWKQENPRSTISGCCDSSAVAMDIKPPLPASEPNASGQSEDVTKNAAIDNTLADGTSETVDEGPSNAVSRSEGNDTSGTSCLRTISTSSESSKPGPSGLNRPTRETGSLFQPNRLSRRRNCIPFYSDIDDDDNDIDDDDDDDDDDTDDEGNAIGDTYEAYIKSAMEEDVILVEDDVAAGDGRGAAATAAMNNGCGERSVDKLALDNTQEQMETTATSSSVNGEGSGTVKEPPTLSEPVAPDNEAAATSSRRGLFGAEALDAHPDLQLDWITDSSSISISDDNDDVILVGQQQGDRNTSMAGSNATASTGAGTGEGSSSSVTRRQRRTRSRHSSTRAEPIDLTNDSDDDRTDLEMREDNRSAGAATRARLSWAQKHSTWLRRLRMERGSTSLAIRRYLVNALLDHRTRERQYADSRGSGTDQRARPAEPSHKLLNTHFVRTTTPLQSTSRVRHTPPSAVTQNTRPGISGAGRHERDVVPPPYPLPMHVTDGHGYARARHMYNRRWRPRTESGRELVMRDCRRTSGCLPYLQLSNHHEEECGFCQRYGRSNHLHSMQTITPSPILSTSYSPSTRAQHPVDGTQGNVNGGALDTACGVGGGVLVDPEVVDLVSIEEDIERRQQHFHTGVLTATASGASSSTGSVIDNTSLGSFAGHNSNRPPNVGYPPLNTMRRNGSGSSLVMVRRRDHPPSTASIFPPRADSPIDYSGCHPFIERVSQNDLLTELDPIPPPIRRLIDHNNNNNNNAAAAGLTERLRLERVSQDDLLTELDPIPPPIRRLNDHNNNAAAAAAPGGAGSRRPPPPPPPPPPAHTAAADGRVTRDGGTIYDPFFIDPSAWGPSASLDARVPLPSVPVSPPPFNLAQSLTELRQRTSQLQRRLDTAIQRSTRLPYLPHESLWMRQHQAMEAQRRMMSVGEPSAPPLHHRPSRVAPFTSYGARVAHHDDMYPLGTTVVVPSAGPPPSPSSSASAVPGAANISQQSQLSAVAAATLNCPRNHFSHLHLHGTGGRIGGTPPSGSTSGAATGSGRDQPPATPIAGAISGTSSSPASSAVNIPGAANISQQSQLSAVAAATLNCPRNHFSHCHLHGTGGRIGGTPPSSSTSGAGTGSGRGQPPATPIASATSSIGFGGSEGPDYSRLPSPARSNVMYSRFYTTVNNTNARMNPVQTTDQGLNLRVHRPLYRRVNNDLFRCVLIDRDRAVDAMIPSLIVVFCVSPFSSHRRNDHQHVHHHMYHHIPTQGNFLGSHPEIQFSIGMRPSLLSSLNRFVRVMEDSCTSRGATQEMIETHTFPHKYKRLRLASETDEDSEKCTICLSQFDIDNDVRRLPCMHLFHKDCVDQWLVTNKHCPICRVDIEYHYTAALPLVVAHLDDGAAATAADEEEDEDPSLAIQTNTDCFLH</sequence>
<dbReference type="STRING" id="199890.A0A182PFG6"/>
<evidence type="ECO:0000313" key="12">
    <source>
        <dbReference type="Proteomes" id="UP000075885"/>
    </source>
</evidence>
<evidence type="ECO:0000256" key="7">
    <source>
        <dbReference type="ARBA" id="ARBA00022833"/>
    </source>
</evidence>